<evidence type="ECO:0000256" key="3">
    <source>
        <dbReference type="ARBA" id="ARBA00023004"/>
    </source>
</evidence>
<dbReference type="PANTHER" id="PTHR43560:SF1">
    <property type="entry name" value="ION-TRANSLOCATING OXIDOREDUCTASE COMPLEX SUBUNIT B"/>
    <property type="match status" value="1"/>
</dbReference>
<dbReference type="Gene3D" id="1.10.15.40">
    <property type="entry name" value="Electron transport complex subunit B, putative Fe-S cluster"/>
    <property type="match status" value="1"/>
</dbReference>
<gene>
    <name evidence="8" type="ORF">DRJ00_01005</name>
</gene>
<dbReference type="Gene3D" id="3.30.70.20">
    <property type="match status" value="2"/>
</dbReference>
<feature type="transmembrane region" description="Helical" evidence="5">
    <location>
        <begin position="30"/>
        <end position="58"/>
    </location>
</feature>
<evidence type="ECO:0000256" key="4">
    <source>
        <dbReference type="ARBA" id="ARBA00023014"/>
    </source>
</evidence>
<evidence type="ECO:0008006" key="10">
    <source>
        <dbReference type="Google" id="ProtNLM"/>
    </source>
</evidence>
<organism evidence="8 9">
    <name type="scientific">Aerophobetes bacterium</name>
    <dbReference type="NCBI Taxonomy" id="2030807"/>
    <lineage>
        <taxon>Bacteria</taxon>
        <taxon>Candidatus Aerophobota</taxon>
    </lineage>
</organism>
<keyword evidence="2" id="KW-0479">Metal-binding</keyword>
<sequence>MQSSEVAKRTSHSVRNSCAFGSGIFRLWRYGMIILVILVITSVGVFCGLLISIANLLLPKEPELLRMAEEIADILPGMNCGACGSPGCFAYAQKLAKDPSYINKHPCMTLMHDEEKLKKIEEKLGISVERVELKAFVRCSGSSKDLFEYSGISSCKAASLISMGQKICPYSCLGLGDCVEVCPYEAIKIDEERKIAVVDRERCIGCGLCASECPKGLIEIVPAKAFVSLACSYEARRNIAGRQRCDNGCIHCRRCYRVCPSNAISWDEKKDLPIIDHTKCTGCYKCVEVCPSHCIVKL</sequence>
<dbReference type="Pfam" id="PF12838">
    <property type="entry name" value="Fer4_7"/>
    <property type="match status" value="2"/>
</dbReference>
<dbReference type="Proteomes" id="UP000279422">
    <property type="component" value="Unassembled WGS sequence"/>
</dbReference>
<evidence type="ECO:0000256" key="1">
    <source>
        <dbReference type="ARBA" id="ARBA00022485"/>
    </source>
</evidence>
<protein>
    <recommendedName>
        <fullName evidence="10">4Fe-4S dicluster domain-containing protein</fullName>
    </recommendedName>
</protein>
<dbReference type="InterPro" id="IPR017900">
    <property type="entry name" value="4Fe4S_Fe_S_CS"/>
</dbReference>
<dbReference type="PANTHER" id="PTHR43560">
    <property type="entry name" value="ION-TRANSLOCATING OXIDOREDUCTASE COMPLEX SUBUNIT B"/>
    <property type="match status" value="1"/>
</dbReference>
<dbReference type="CDD" id="cd10549">
    <property type="entry name" value="MtMvhB_like"/>
    <property type="match status" value="1"/>
</dbReference>
<feature type="domain" description="4Fe-4S" evidence="7">
    <location>
        <begin position="63"/>
        <end position="126"/>
    </location>
</feature>
<dbReference type="PROSITE" id="PS51379">
    <property type="entry name" value="4FE4S_FER_2"/>
    <property type="match status" value="4"/>
</dbReference>
<evidence type="ECO:0000313" key="9">
    <source>
        <dbReference type="Proteomes" id="UP000279422"/>
    </source>
</evidence>
<comment type="caution">
    <text evidence="8">The sequence shown here is derived from an EMBL/GenBank/DDBJ whole genome shotgun (WGS) entry which is preliminary data.</text>
</comment>
<accession>A0A497E5Q7</accession>
<feature type="domain" description="4Fe-4S ferredoxin-type" evidence="6">
    <location>
        <begin position="241"/>
        <end position="269"/>
    </location>
</feature>
<feature type="domain" description="4Fe-4S ferredoxin-type" evidence="6">
    <location>
        <begin position="271"/>
        <end position="298"/>
    </location>
</feature>
<keyword evidence="4" id="KW-0411">Iron-sulfur</keyword>
<dbReference type="InterPro" id="IPR007202">
    <property type="entry name" value="4Fe-4S_dom"/>
</dbReference>
<feature type="domain" description="4Fe-4S ferredoxin-type" evidence="6">
    <location>
        <begin position="194"/>
        <end position="223"/>
    </location>
</feature>
<keyword evidence="5" id="KW-1133">Transmembrane helix</keyword>
<feature type="domain" description="4Fe-4S ferredoxin-type" evidence="6">
    <location>
        <begin position="163"/>
        <end position="192"/>
    </location>
</feature>
<dbReference type="AlphaFoldDB" id="A0A497E5Q7"/>
<evidence type="ECO:0000313" key="8">
    <source>
        <dbReference type="EMBL" id="RLE10551.1"/>
    </source>
</evidence>
<dbReference type="SUPFAM" id="SSF54862">
    <property type="entry name" value="4Fe-4S ferredoxins"/>
    <property type="match status" value="2"/>
</dbReference>
<evidence type="ECO:0000259" key="7">
    <source>
        <dbReference type="PROSITE" id="PS51656"/>
    </source>
</evidence>
<dbReference type="EMBL" id="QMPZ01000006">
    <property type="protein sequence ID" value="RLE10551.1"/>
    <property type="molecule type" value="Genomic_DNA"/>
</dbReference>
<dbReference type="GO" id="GO:0051539">
    <property type="term" value="F:4 iron, 4 sulfur cluster binding"/>
    <property type="evidence" value="ECO:0007669"/>
    <property type="project" value="UniProtKB-KW"/>
</dbReference>
<proteinExistence type="predicted"/>
<name>A0A497E5Q7_UNCAE</name>
<dbReference type="GO" id="GO:0046872">
    <property type="term" value="F:metal ion binding"/>
    <property type="evidence" value="ECO:0007669"/>
    <property type="project" value="UniProtKB-KW"/>
</dbReference>
<keyword evidence="5" id="KW-0472">Membrane</keyword>
<dbReference type="InterPro" id="IPR050395">
    <property type="entry name" value="4Fe4S_Ferredoxin_RnfB"/>
</dbReference>
<dbReference type="PROSITE" id="PS00198">
    <property type="entry name" value="4FE4S_FER_1"/>
    <property type="match status" value="3"/>
</dbReference>
<evidence type="ECO:0000256" key="2">
    <source>
        <dbReference type="ARBA" id="ARBA00022723"/>
    </source>
</evidence>
<reference evidence="8 9" key="1">
    <citation type="submission" date="2018-06" db="EMBL/GenBank/DDBJ databases">
        <title>Extensive metabolic versatility and redundancy in microbially diverse, dynamic hydrothermal sediments.</title>
        <authorList>
            <person name="Dombrowski N."/>
            <person name="Teske A."/>
            <person name="Baker B.J."/>
        </authorList>
    </citation>
    <scope>NUCLEOTIDE SEQUENCE [LARGE SCALE GENOMIC DNA]</scope>
    <source>
        <strain evidence="8">B47_G16</strain>
    </source>
</reference>
<dbReference type="Pfam" id="PF04060">
    <property type="entry name" value="FeS"/>
    <property type="match status" value="1"/>
</dbReference>
<keyword evidence="5" id="KW-0812">Transmembrane</keyword>
<evidence type="ECO:0000256" key="5">
    <source>
        <dbReference type="SAM" id="Phobius"/>
    </source>
</evidence>
<keyword evidence="1" id="KW-0004">4Fe-4S</keyword>
<evidence type="ECO:0000259" key="6">
    <source>
        <dbReference type="PROSITE" id="PS51379"/>
    </source>
</evidence>
<dbReference type="InterPro" id="IPR017896">
    <property type="entry name" value="4Fe4S_Fe-S-bd"/>
</dbReference>
<dbReference type="PROSITE" id="PS51656">
    <property type="entry name" value="4FE4S"/>
    <property type="match status" value="1"/>
</dbReference>
<keyword evidence="3" id="KW-0408">Iron</keyword>